<feature type="domain" description="RRXRR" evidence="1">
    <location>
        <begin position="3"/>
        <end position="151"/>
    </location>
</feature>
<dbReference type="EMBL" id="CP017599">
    <property type="protein sequence ID" value="AOX03748.1"/>
    <property type="molecule type" value="Genomic_DNA"/>
</dbReference>
<dbReference type="OrthoDB" id="9802901at2"/>
<reference evidence="3" key="1">
    <citation type="submission" date="2016-10" db="EMBL/GenBank/DDBJ databases">
        <title>Comparative genomics uncovers the prolific and rare metabolic potential of the cyanobacterial genus Moorea.</title>
        <authorList>
            <person name="Leao T."/>
            <person name="Castelao G."/>
            <person name="Korobeynikov A."/>
            <person name="Monroe E.A."/>
            <person name="Podell S."/>
            <person name="Glukhov E."/>
            <person name="Allen E."/>
            <person name="Gerwick W.H."/>
            <person name="Gerwick L."/>
        </authorList>
    </citation>
    <scope>NUCLEOTIDE SEQUENCE [LARGE SCALE GENOMIC DNA]</scope>
    <source>
        <strain evidence="3">PAL-8-15-08-1</strain>
    </source>
</reference>
<dbReference type="Pfam" id="PF14239">
    <property type="entry name" value="RRXRR"/>
    <property type="match status" value="1"/>
</dbReference>
<sequence length="197" mass="23218">MRVFVLDKNLKPLDPCRPARARLLLRRGREKVYRKYPFTIIILDLEEENCVTHKHQLKIDPGAKTTGFAILALWRRLREQNNVVIWGAELTHRGFQIRDALTSRRQLRRGIRNRKTCYIKSRFLNRTRPDSWLPTSLLHRVFTTITWVKNLIIFGSSVLVMLNQHFGKGSREQGLRPLATLRERSRGKRPYSENFAS</sequence>
<accession>A0A1D8U1J1</accession>
<name>A0A1D8U1J1_9CYAN</name>
<evidence type="ECO:0000313" key="3">
    <source>
        <dbReference type="Proteomes" id="UP000177870"/>
    </source>
</evidence>
<proteinExistence type="predicted"/>
<dbReference type="InterPro" id="IPR025938">
    <property type="entry name" value="RRXRR_dom"/>
</dbReference>
<dbReference type="AlphaFoldDB" id="A0A1D8U1J1"/>
<dbReference type="KEGG" id="mpro:BJP34_33810"/>
<gene>
    <name evidence="2" type="ORF">BJP34_33810</name>
</gene>
<dbReference type="STRING" id="1458985.BJP34_33810"/>
<organism evidence="2 3">
    <name type="scientific">Moorena producens PAL-8-15-08-1</name>
    <dbReference type="NCBI Taxonomy" id="1458985"/>
    <lineage>
        <taxon>Bacteria</taxon>
        <taxon>Bacillati</taxon>
        <taxon>Cyanobacteriota</taxon>
        <taxon>Cyanophyceae</taxon>
        <taxon>Coleofasciculales</taxon>
        <taxon>Coleofasciculaceae</taxon>
        <taxon>Moorena</taxon>
    </lineage>
</organism>
<evidence type="ECO:0000259" key="1">
    <source>
        <dbReference type="Pfam" id="PF14239"/>
    </source>
</evidence>
<dbReference type="Proteomes" id="UP000177870">
    <property type="component" value="Chromosome"/>
</dbReference>
<protein>
    <recommendedName>
        <fullName evidence="1">RRXRR domain-containing protein</fullName>
    </recommendedName>
</protein>
<evidence type="ECO:0000313" key="2">
    <source>
        <dbReference type="EMBL" id="AOX03748.1"/>
    </source>
</evidence>